<dbReference type="InterPro" id="IPR036693">
    <property type="entry name" value="TF_LuxR_autoind-bd_dom_sf"/>
</dbReference>
<dbReference type="SUPFAM" id="SSF75516">
    <property type="entry name" value="Pheromone-binding domain of LuxR-like quorum-sensing transcription factors"/>
    <property type="match status" value="1"/>
</dbReference>
<dbReference type="PRINTS" id="PR00038">
    <property type="entry name" value="HTHLUXR"/>
</dbReference>
<dbReference type="Gene3D" id="3.30.450.80">
    <property type="entry name" value="Transcription factor LuxR-like, autoinducer-binding domain"/>
    <property type="match status" value="1"/>
</dbReference>
<dbReference type="PANTHER" id="PTHR44688:SF16">
    <property type="entry name" value="DNA-BINDING TRANSCRIPTIONAL ACTIVATOR DEVR_DOSR"/>
    <property type="match status" value="1"/>
</dbReference>
<dbReference type="InterPro" id="IPR000792">
    <property type="entry name" value="Tscrpt_reg_LuxR_C"/>
</dbReference>
<dbReference type="Gene3D" id="1.10.10.10">
    <property type="entry name" value="Winged helix-like DNA-binding domain superfamily/Winged helix DNA-binding domain"/>
    <property type="match status" value="1"/>
</dbReference>
<dbReference type="InterPro" id="IPR005143">
    <property type="entry name" value="TF_LuxR_autoind-bd_dom"/>
</dbReference>
<proteinExistence type="predicted"/>
<dbReference type="RefSeq" id="WP_190291496.1">
    <property type="nucleotide sequence ID" value="NZ_JABFCZ010000011.1"/>
</dbReference>
<evidence type="ECO:0000256" key="1">
    <source>
        <dbReference type="ARBA" id="ARBA00023015"/>
    </source>
</evidence>
<dbReference type="EMBL" id="JABFCZ010000011">
    <property type="protein sequence ID" value="MBD1546780.1"/>
    <property type="molecule type" value="Genomic_DNA"/>
</dbReference>
<dbReference type="SUPFAM" id="SSF46894">
    <property type="entry name" value="C-terminal effector domain of the bipartite response regulators"/>
    <property type="match status" value="1"/>
</dbReference>
<organism evidence="5 6">
    <name type="scientific">Roseibium aggregatum</name>
    <dbReference type="NCBI Taxonomy" id="187304"/>
    <lineage>
        <taxon>Bacteria</taxon>
        <taxon>Pseudomonadati</taxon>
        <taxon>Pseudomonadota</taxon>
        <taxon>Alphaproteobacteria</taxon>
        <taxon>Hyphomicrobiales</taxon>
        <taxon>Stappiaceae</taxon>
        <taxon>Roseibium</taxon>
    </lineage>
</organism>
<dbReference type="InterPro" id="IPR036388">
    <property type="entry name" value="WH-like_DNA-bd_sf"/>
</dbReference>
<dbReference type="SMART" id="SM00421">
    <property type="entry name" value="HTH_LUXR"/>
    <property type="match status" value="1"/>
</dbReference>
<keyword evidence="3" id="KW-0804">Transcription</keyword>
<name>A0A926NZ52_9HYPH</name>
<dbReference type="Proteomes" id="UP000598467">
    <property type="component" value="Unassembled WGS sequence"/>
</dbReference>
<dbReference type="Pfam" id="PF03472">
    <property type="entry name" value="Autoind_bind"/>
    <property type="match status" value="1"/>
</dbReference>
<dbReference type="AlphaFoldDB" id="A0A926NZ52"/>
<keyword evidence="2" id="KW-0238">DNA-binding</keyword>
<feature type="domain" description="HTH luxR-type" evidence="4">
    <location>
        <begin position="175"/>
        <end position="240"/>
    </location>
</feature>
<dbReference type="PANTHER" id="PTHR44688">
    <property type="entry name" value="DNA-BINDING TRANSCRIPTIONAL ACTIVATOR DEVR_DOSR"/>
    <property type="match status" value="1"/>
</dbReference>
<evidence type="ECO:0000256" key="3">
    <source>
        <dbReference type="ARBA" id="ARBA00023163"/>
    </source>
</evidence>
<evidence type="ECO:0000259" key="4">
    <source>
        <dbReference type="PROSITE" id="PS50043"/>
    </source>
</evidence>
<dbReference type="GO" id="GO:0006355">
    <property type="term" value="P:regulation of DNA-templated transcription"/>
    <property type="evidence" value="ECO:0007669"/>
    <property type="project" value="InterPro"/>
</dbReference>
<reference evidence="5" key="1">
    <citation type="submission" date="2020-05" db="EMBL/GenBank/DDBJ databases">
        <title>Identification of trans-AT polyketide cluster in two marine bacteria, producers of a novel glutaramide-containing polyketide sesbanimide D and analogs.</title>
        <authorList>
            <person name="Kacar D."/>
            <person name="Rodriguez P."/>
            <person name="Canedo L."/>
            <person name="Gonzalez E."/>
            <person name="Galan B."/>
            <person name="De La Calle F."/>
            <person name="Garcia J.L."/>
        </authorList>
    </citation>
    <scope>NUCLEOTIDE SEQUENCE</scope>
    <source>
        <strain evidence="5">PHM038</strain>
    </source>
</reference>
<dbReference type="CDD" id="cd06170">
    <property type="entry name" value="LuxR_C_like"/>
    <property type="match status" value="1"/>
</dbReference>
<sequence>MQNESLYKAFAFAEKVSGRSNVESATADLSDLAGDYGLSSFALATFSGPGSMTAPYILSSGWDPEWENRYLGKNYVLHDPVIARARRSARPFVWADTRNDHDVTPKGLRILDEARAFKMNDGVLIPVHGPRGMIGSLTFGGDRVDLAPDDFRALHLAGMCAYSHVLELAKPQFPQGSAGAGLTARETECLKWCAAGLTSGDIADRLGISRHTADWYLKEASRKLGAANRTHAVALAFRCGLIG</sequence>
<evidence type="ECO:0000313" key="5">
    <source>
        <dbReference type="EMBL" id="MBD1546780.1"/>
    </source>
</evidence>
<comment type="caution">
    <text evidence="5">The sequence shown here is derived from an EMBL/GenBank/DDBJ whole genome shotgun (WGS) entry which is preliminary data.</text>
</comment>
<accession>A0A926NZ52</accession>
<dbReference type="InterPro" id="IPR016032">
    <property type="entry name" value="Sig_transdc_resp-reg_C-effctor"/>
</dbReference>
<evidence type="ECO:0000256" key="2">
    <source>
        <dbReference type="ARBA" id="ARBA00023125"/>
    </source>
</evidence>
<dbReference type="Pfam" id="PF00196">
    <property type="entry name" value="GerE"/>
    <property type="match status" value="1"/>
</dbReference>
<keyword evidence="1" id="KW-0805">Transcription regulation</keyword>
<gene>
    <name evidence="5" type="ORF">HK439_10940</name>
</gene>
<evidence type="ECO:0000313" key="6">
    <source>
        <dbReference type="Proteomes" id="UP000598467"/>
    </source>
</evidence>
<protein>
    <submittedName>
        <fullName evidence="5">LuxR family transcriptional regulator</fullName>
    </submittedName>
</protein>
<dbReference type="PROSITE" id="PS50043">
    <property type="entry name" value="HTH_LUXR_2"/>
    <property type="match status" value="1"/>
</dbReference>
<dbReference type="GO" id="GO:0003677">
    <property type="term" value="F:DNA binding"/>
    <property type="evidence" value="ECO:0007669"/>
    <property type="project" value="UniProtKB-KW"/>
</dbReference>